<dbReference type="PANTHER" id="PTHR12747">
    <property type="entry name" value="ELONGATOR COMPLEX PROTEIN 1"/>
    <property type="match status" value="1"/>
</dbReference>
<evidence type="ECO:0000256" key="2">
    <source>
        <dbReference type="ARBA" id="ARBA00005043"/>
    </source>
</evidence>
<dbReference type="SUPFAM" id="SSF69322">
    <property type="entry name" value="Tricorn protease domain 2"/>
    <property type="match status" value="1"/>
</dbReference>
<dbReference type="PANTHER" id="PTHR12747:SF0">
    <property type="entry name" value="ELONGATOR COMPLEX PROTEIN 1"/>
    <property type="match status" value="1"/>
</dbReference>
<dbReference type="AlphaFoldDB" id="A0AAW1RXT9"/>
<dbReference type="GO" id="GO:0002926">
    <property type="term" value="P:tRNA wobble base 5-methoxycarbonylmethyl-2-thiouridinylation"/>
    <property type="evidence" value="ECO:0007669"/>
    <property type="project" value="TreeGrafter"/>
</dbReference>
<dbReference type="InterPro" id="IPR006849">
    <property type="entry name" value="Elp1"/>
</dbReference>
<proteinExistence type="inferred from homology"/>
<feature type="non-terminal residue" evidence="9">
    <location>
        <position position="405"/>
    </location>
</feature>
<comment type="similarity">
    <text evidence="3">Belongs to the ELP1/IKA1 family.</text>
</comment>
<evidence type="ECO:0000313" key="10">
    <source>
        <dbReference type="Proteomes" id="UP001485043"/>
    </source>
</evidence>
<evidence type="ECO:0000256" key="3">
    <source>
        <dbReference type="ARBA" id="ARBA00006086"/>
    </source>
</evidence>
<feature type="domain" description="ELP1 N-terminal second beta-propeller" evidence="8">
    <location>
        <begin position="341"/>
        <end position="399"/>
    </location>
</feature>
<dbReference type="Pfam" id="PF23797">
    <property type="entry name" value="Beta-prop_ELP1_2nd"/>
    <property type="match status" value="1"/>
</dbReference>
<feature type="domain" description="ELP1 first N-terminal beta-propeller" evidence="7">
    <location>
        <begin position="151"/>
        <end position="308"/>
    </location>
</feature>
<dbReference type="InterPro" id="IPR056164">
    <property type="entry name" value="Beta-prop_ELP1_1st"/>
</dbReference>
<evidence type="ECO:0000256" key="6">
    <source>
        <dbReference type="ARBA" id="ARBA00029535"/>
    </source>
</evidence>
<protein>
    <recommendedName>
        <fullName evidence="6">Elongator complex protein 1</fullName>
    </recommendedName>
</protein>
<comment type="caution">
    <text evidence="9">The sequence shown here is derived from an EMBL/GenBank/DDBJ whole genome shotgun (WGS) entry which is preliminary data.</text>
</comment>
<reference evidence="9 10" key="1">
    <citation type="journal article" date="2024" name="Nat. Commun.">
        <title>Phylogenomics reveals the evolutionary origins of lichenization in chlorophyte algae.</title>
        <authorList>
            <person name="Puginier C."/>
            <person name="Libourel C."/>
            <person name="Otte J."/>
            <person name="Skaloud P."/>
            <person name="Haon M."/>
            <person name="Grisel S."/>
            <person name="Petersen M."/>
            <person name="Berrin J.G."/>
            <person name="Delaux P.M."/>
            <person name="Dal Grande F."/>
            <person name="Keller J."/>
        </authorList>
    </citation>
    <scope>NUCLEOTIDE SEQUENCE [LARGE SCALE GENOMIC DNA]</scope>
    <source>
        <strain evidence="9 10">SAG 2523</strain>
    </source>
</reference>
<comment type="subcellular location">
    <subcellularLocation>
        <location evidence="1">Cytoplasm</location>
    </subcellularLocation>
</comment>
<gene>
    <name evidence="9" type="ORF">WJX84_003750</name>
</gene>
<evidence type="ECO:0000313" key="9">
    <source>
        <dbReference type="EMBL" id="KAK9838402.1"/>
    </source>
</evidence>
<feature type="domain" description="ELP1 first N-terminal beta-propeller" evidence="7">
    <location>
        <begin position="1"/>
        <end position="145"/>
    </location>
</feature>
<evidence type="ECO:0000259" key="8">
    <source>
        <dbReference type="Pfam" id="PF23797"/>
    </source>
</evidence>
<dbReference type="InterPro" id="IPR056165">
    <property type="entry name" value="Beta-prop_ELP1_2nd"/>
</dbReference>
<evidence type="ECO:0000256" key="4">
    <source>
        <dbReference type="ARBA" id="ARBA00022490"/>
    </source>
</evidence>
<comment type="pathway">
    <text evidence="2">tRNA modification; 5-methoxycarbonylmethyl-2-thiouridine-tRNA biosynthesis.</text>
</comment>
<dbReference type="Proteomes" id="UP001485043">
    <property type="component" value="Unassembled WGS sequence"/>
</dbReference>
<evidence type="ECO:0000256" key="5">
    <source>
        <dbReference type="ARBA" id="ARBA00022694"/>
    </source>
</evidence>
<dbReference type="Pfam" id="PF04762">
    <property type="entry name" value="Beta-prop_ELP1_1st"/>
    <property type="match status" value="2"/>
</dbReference>
<evidence type="ECO:0000256" key="1">
    <source>
        <dbReference type="ARBA" id="ARBA00004496"/>
    </source>
</evidence>
<dbReference type="InterPro" id="IPR015943">
    <property type="entry name" value="WD40/YVTN_repeat-like_dom_sf"/>
</dbReference>
<dbReference type="GO" id="GO:0000049">
    <property type="term" value="F:tRNA binding"/>
    <property type="evidence" value="ECO:0007669"/>
    <property type="project" value="TreeGrafter"/>
</dbReference>
<name>A0AAW1RXT9_9CHLO</name>
<dbReference type="Gene3D" id="2.130.10.10">
    <property type="entry name" value="YVTN repeat-like/Quinoprotein amine dehydrogenase"/>
    <property type="match status" value="1"/>
</dbReference>
<dbReference type="GO" id="GO:0005829">
    <property type="term" value="C:cytosol"/>
    <property type="evidence" value="ECO:0007669"/>
    <property type="project" value="TreeGrafter"/>
</dbReference>
<dbReference type="EMBL" id="JALJOV010001910">
    <property type="protein sequence ID" value="KAK9838402.1"/>
    <property type="molecule type" value="Genomic_DNA"/>
</dbReference>
<dbReference type="GO" id="GO:0033588">
    <property type="term" value="C:elongator holoenzyme complex"/>
    <property type="evidence" value="ECO:0007669"/>
    <property type="project" value="InterPro"/>
</dbReference>
<keyword evidence="5" id="KW-0819">tRNA processing</keyword>
<accession>A0AAW1RXT9</accession>
<keyword evidence="4" id="KW-0963">Cytoplasm</keyword>
<sequence length="405" mass="44035">MRNLQICSWKPWHLKVRNTLDEQVDALCLDTERNVVLLASEAAEITAVSADCHQVTWQKDMGAGRLKDLAYLLEQEAVCCCCASGEIILIHADSLELEEVGAVEGGIAAAAWSSDGALLVILSCHGQLLMLNQDWDILAEVQLEDGVEAPAAIAWRGDGKHFATLSRQHAGGGTKLRTWSREGMQEVAEGHKADGLLPVLAWQPNGRHLYTAQRDAHGQRVLLYELNGLQHGSFNVSGPGTITDMHWSADSQLLAIILTTSASSQAQHTSRGASRVQIWHRSNWHWYLKADKPFKAEACGVTAKWDEEQPLRLHLCSGIGGYRQVDFAWQPTVSARGTAAVVDGCRLLLTPLRLSVIPPPLCSLPASLPAPISHLAFCDHGSCEAVAVLLSDGRLGVFKSREADS</sequence>
<keyword evidence="10" id="KW-1185">Reference proteome</keyword>
<organism evidence="9 10">
    <name type="scientific">Apatococcus fuscideae</name>
    <dbReference type="NCBI Taxonomy" id="2026836"/>
    <lineage>
        <taxon>Eukaryota</taxon>
        <taxon>Viridiplantae</taxon>
        <taxon>Chlorophyta</taxon>
        <taxon>core chlorophytes</taxon>
        <taxon>Trebouxiophyceae</taxon>
        <taxon>Chlorellales</taxon>
        <taxon>Chlorellaceae</taxon>
        <taxon>Apatococcus</taxon>
    </lineage>
</organism>
<evidence type="ECO:0000259" key="7">
    <source>
        <dbReference type="Pfam" id="PF04762"/>
    </source>
</evidence>